<protein>
    <submittedName>
        <fullName evidence="1">ABC transporter permease</fullName>
    </submittedName>
</protein>
<organism evidence="1 2">
    <name type="scientific">Paenimyroides ceti</name>
    <dbReference type="NCBI Taxonomy" id="395087"/>
    <lineage>
        <taxon>Bacteria</taxon>
        <taxon>Pseudomonadati</taxon>
        <taxon>Bacteroidota</taxon>
        <taxon>Flavobacteriia</taxon>
        <taxon>Flavobacteriales</taxon>
        <taxon>Flavobacteriaceae</taxon>
        <taxon>Paenimyroides</taxon>
    </lineage>
</organism>
<dbReference type="Proteomes" id="UP001242368">
    <property type="component" value="Unassembled WGS sequence"/>
</dbReference>
<reference evidence="2" key="1">
    <citation type="journal article" date="2019" name="Int. J. Syst. Evol. Microbiol.">
        <title>The Global Catalogue of Microorganisms (GCM) 10K type strain sequencing project: providing services to taxonomists for standard genome sequencing and annotation.</title>
        <authorList>
            <consortium name="The Broad Institute Genomics Platform"/>
            <consortium name="The Broad Institute Genome Sequencing Center for Infectious Disease"/>
            <person name="Wu L."/>
            <person name="Ma J."/>
        </authorList>
    </citation>
    <scope>NUCLEOTIDE SEQUENCE [LARGE SCALE GENOMIC DNA]</scope>
    <source>
        <strain evidence="2">CECT 7184</strain>
    </source>
</reference>
<dbReference type="SUPFAM" id="SSF54637">
    <property type="entry name" value="Thioesterase/thiol ester dehydrase-isomerase"/>
    <property type="match status" value="1"/>
</dbReference>
<comment type="caution">
    <text evidence="1">The sequence shown here is derived from an EMBL/GenBank/DDBJ whole genome shotgun (WGS) entry which is preliminary data.</text>
</comment>
<evidence type="ECO:0000313" key="1">
    <source>
        <dbReference type="EMBL" id="MDN3708609.1"/>
    </source>
</evidence>
<dbReference type="InterPro" id="IPR029069">
    <property type="entry name" value="HotDog_dom_sf"/>
</dbReference>
<dbReference type="Gene3D" id="3.10.129.10">
    <property type="entry name" value="Hotdog Thioesterase"/>
    <property type="match status" value="1"/>
</dbReference>
<evidence type="ECO:0000313" key="2">
    <source>
        <dbReference type="Proteomes" id="UP001242368"/>
    </source>
</evidence>
<accession>A0ABT8D055</accession>
<gene>
    <name evidence="1" type="ORF">QW060_16020</name>
</gene>
<sequence>MNVFQNQDITRIARYLPHCQPMLMVDIIDYIDDENVDTSFEIKPSTLFVENDFFTEAGLIENAAQTCSAIVGQHYFFDDNKQEIENVKVVGFISAIKKIEIFSLPKVHTVIKTKAKLDSKFMSDDYQICTLQIEIFNDNELTLRGIMNLFLQKTTDEKI</sequence>
<proteinExistence type="predicted"/>
<dbReference type="InterPro" id="IPR016776">
    <property type="entry name" value="ApeP-like_dehydratase"/>
</dbReference>
<dbReference type="RefSeq" id="WP_290364468.1">
    <property type="nucleotide sequence ID" value="NZ_JAUFQU010000001.1"/>
</dbReference>
<keyword evidence="2" id="KW-1185">Reference proteome</keyword>
<name>A0ABT8D055_9FLAO</name>
<dbReference type="EMBL" id="JAUFQU010000001">
    <property type="protein sequence ID" value="MDN3708609.1"/>
    <property type="molecule type" value="Genomic_DNA"/>
</dbReference>
<dbReference type="Pfam" id="PF22817">
    <property type="entry name" value="ApeP-like"/>
    <property type="match status" value="1"/>
</dbReference>